<dbReference type="InterPro" id="IPR011012">
    <property type="entry name" value="Longin-like_dom_sf"/>
</dbReference>
<dbReference type="OrthoDB" id="10258445at2759"/>
<dbReference type="Gene3D" id="3.30.450.70">
    <property type="match status" value="1"/>
</dbReference>
<reference evidence="1 2" key="1">
    <citation type="submission" date="2019-03" db="EMBL/GenBank/DDBJ databases">
        <title>Single cell metagenomics reveals metabolic interactions within the superorganism composed of flagellate Streblomastix strix and complex community of Bacteroidetes bacteria on its surface.</title>
        <authorList>
            <person name="Treitli S.C."/>
            <person name="Kolisko M."/>
            <person name="Husnik F."/>
            <person name="Keeling P."/>
            <person name="Hampl V."/>
        </authorList>
    </citation>
    <scope>NUCLEOTIDE SEQUENCE [LARGE SCALE GENOMIC DNA]</scope>
    <source>
        <strain evidence="1">ST1C</strain>
    </source>
</reference>
<name>A0A5J4W1C5_9EUKA</name>
<dbReference type="AlphaFoldDB" id="A0A5J4W1C5"/>
<sequence>MASVACVAICSQTNAPLFFQCYGTVDTLLMHHLIYSALDICLENLAKQDVPFLGRGIFAYVTPTRNKILVMLGKGEVDHVSIEGV</sequence>
<dbReference type="Proteomes" id="UP000324800">
    <property type="component" value="Unassembled WGS sequence"/>
</dbReference>
<comment type="caution">
    <text evidence="1">The sequence shown here is derived from an EMBL/GenBank/DDBJ whole genome shotgun (WGS) entry which is preliminary data.</text>
</comment>
<evidence type="ECO:0000313" key="1">
    <source>
        <dbReference type="EMBL" id="KAA6388677.1"/>
    </source>
</evidence>
<gene>
    <name evidence="1" type="ORF">EZS28_015794</name>
</gene>
<dbReference type="SUPFAM" id="SSF64356">
    <property type="entry name" value="SNARE-like"/>
    <property type="match status" value="1"/>
</dbReference>
<organism evidence="1 2">
    <name type="scientific">Streblomastix strix</name>
    <dbReference type="NCBI Taxonomy" id="222440"/>
    <lineage>
        <taxon>Eukaryota</taxon>
        <taxon>Metamonada</taxon>
        <taxon>Preaxostyla</taxon>
        <taxon>Oxymonadida</taxon>
        <taxon>Streblomastigidae</taxon>
        <taxon>Streblomastix</taxon>
    </lineage>
</organism>
<evidence type="ECO:0000313" key="2">
    <source>
        <dbReference type="Proteomes" id="UP000324800"/>
    </source>
</evidence>
<dbReference type="EMBL" id="SNRW01003887">
    <property type="protein sequence ID" value="KAA6388677.1"/>
    <property type="molecule type" value="Genomic_DNA"/>
</dbReference>
<accession>A0A5J4W1C5</accession>
<protein>
    <submittedName>
        <fullName evidence="1">Uncharacterized protein</fullName>
    </submittedName>
</protein>
<proteinExistence type="predicted"/>